<sequence length="191" mass="22470">MNNLVFKQALEQYFTPTSTEWERIQDKLSFRSLAKDECLIKQGEVCHQLAFITQGMIRYCQYDYDNNEHTTCFAWENFFCAPFSSFIHSTPSFESLIALENTHLIEINKVDFFALVETIPGINLVYRKVLEAAYLLTEKHNYILQNYPATERYQTLVMHDHPTLLQRVPLKYIASYLGINPETLSRVRRKI</sequence>
<protein>
    <submittedName>
        <fullName evidence="2">Catabolite gene activator protein, putative</fullName>
    </submittedName>
</protein>
<dbReference type="Gene3D" id="2.60.120.10">
    <property type="entry name" value="Jelly Rolls"/>
    <property type="match status" value="1"/>
</dbReference>
<feature type="domain" description="Cyclic nucleotide-binding" evidence="1">
    <location>
        <begin position="23"/>
        <end position="116"/>
    </location>
</feature>
<evidence type="ECO:0000313" key="2">
    <source>
        <dbReference type="EMBL" id="EAY31337.1"/>
    </source>
</evidence>
<dbReference type="Pfam" id="PF00027">
    <property type="entry name" value="cNMP_binding"/>
    <property type="match status" value="1"/>
</dbReference>
<name>A1ZE29_MICM2</name>
<dbReference type="RefSeq" id="WP_002693912.1">
    <property type="nucleotide sequence ID" value="NZ_AAWS01000003.1"/>
</dbReference>
<dbReference type="OrthoDB" id="663011at2"/>
<comment type="caution">
    <text evidence="2">The sequence shown here is derived from an EMBL/GenBank/DDBJ whole genome shotgun (WGS) entry which is preliminary data.</text>
</comment>
<gene>
    <name evidence="2" type="ORF">M23134_04170</name>
</gene>
<evidence type="ECO:0000259" key="1">
    <source>
        <dbReference type="PROSITE" id="PS50042"/>
    </source>
</evidence>
<evidence type="ECO:0000313" key="3">
    <source>
        <dbReference type="Proteomes" id="UP000004095"/>
    </source>
</evidence>
<dbReference type="CDD" id="cd00038">
    <property type="entry name" value="CAP_ED"/>
    <property type="match status" value="1"/>
</dbReference>
<dbReference type="SUPFAM" id="SSF51206">
    <property type="entry name" value="cAMP-binding domain-like"/>
    <property type="match status" value="1"/>
</dbReference>
<proteinExistence type="predicted"/>
<dbReference type="EMBL" id="AAWS01000003">
    <property type="protein sequence ID" value="EAY31337.1"/>
    <property type="molecule type" value="Genomic_DNA"/>
</dbReference>
<reference evidence="2 3" key="1">
    <citation type="submission" date="2007-01" db="EMBL/GenBank/DDBJ databases">
        <authorList>
            <person name="Haygood M."/>
            <person name="Podell S."/>
            <person name="Anderson C."/>
            <person name="Hopkinson B."/>
            <person name="Roe K."/>
            <person name="Barbeau K."/>
            <person name="Gaasterland T."/>
            <person name="Ferriera S."/>
            <person name="Johnson J."/>
            <person name="Kravitz S."/>
            <person name="Beeson K."/>
            <person name="Sutton G."/>
            <person name="Rogers Y.-H."/>
            <person name="Friedman R."/>
            <person name="Frazier M."/>
            <person name="Venter J.C."/>
        </authorList>
    </citation>
    <scope>NUCLEOTIDE SEQUENCE [LARGE SCALE GENOMIC DNA]</scope>
    <source>
        <strain evidence="2 3">ATCC 23134</strain>
    </source>
</reference>
<dbReference type="InterPro" id="IPR014710">
    <property type="entry name" value="RmlC-like_jellyroll"/>
</dbReference>
<accession>A1ZE29</accession>
<organism evidence="2 3">
    <name type="scientific">Microscilla marina ATCC 23134</name>
    <dbReference type="NCBI Taxonomy" id="313606"/>
    <lineage>
        <taxon>Bacteria</taxon>
        <taxon>Pseudomonadati</taxon>
        <taxon>Bacteroidota</taxon>
        <taxon>Cytophagia</taxon>
        <taxon>Cytophagales</taxon>
        <taxon>Microscillaceae</taxon>
        <taxon>Microscilla</taxon>
    </lineage>
</organism>
<keyword evidence="3" id="KW-1185">Reference proteome</keyword>
<dbReference type="eggNOG" id="COG0664">
    <property type="taxonomic scope" value="Bacteria"/>
</dbReference>
<dbReference type="PROSITE" id="PS50042">
    <property type="entry name" value="CNMP_BINDING_3"/>
    <property type="match status" value="1"/>
</dbReference>
<dbReference type="AlphaFoldDB" id="A1ZE29"/>
<dbReference type="InterPro" id="IPR000595">
    <property type="entry name" value="cNMP-bd_dom"/>
</dbReference>
<dbReference type="Proteomes" id="UP000004095">
    <property type="component" value="Unassembled WGS sequence"/>
</dbReference>
<dbReference type="InterPro" id="IPR018490">
    <property type="entry name" value="cNMP-bd_dom_sf"/>
</dbReference>